<organism evidence="3 4">
    <name type="scientific">Perca fluviatilis</name>
    <name type="common">European perch</name>
    <dbReference type="NCBI Taxonomy" id="8168"/>
    <lineage>
        <taxon>Eukaryota</taxon>
        <taxon>Metazoa</taxon>
        <taxon>Chordata</taxon>
        <taxon>Craniata</taxon>
        <taxon>Vertebrata</taxon>
        <taxon>Euteleostomi</taxon>
        <taxon>Actinopterygii</taxon>
        <taxon>Neopterygii</taxon>
        <taxon>Teleostei</taxon>
        <taxon>Neoteleostei</taxon>
        <taxon>Acanthomorphata</taxon>
        <taxon>Eupercaria</taxon>
        <taxon>Perciformes</taxon>
        <taxon>Percoidei</taxon>
        <taxon>Percidae</taxon>
        <taxon>Percinae</taxon>
        <taxon>Perca</taxon>
    </lineage>
</organism>
<dbReference type="GO" id="GO:0007508">
    <property type="term" value="P:larval heart development"/>
    <property type="evidence" value="ECO:0007669"/>
    <property type="project" value="TreeGrafter"/>
</dbReference>
<dbReference type="PANTHER" id="PTHR33395:SF22">
    <property type="entry name" value="REVERSE TRANSCRIPTASE DOMAIN-CONTAINING PROTEIN"/>
    <property type="match status" value="1"/>
</dbReference>
<feature type="signal peptide" evidence="1">
    <location>
        <begin position="1"/>
        <end position="36"/>
    </location>
</feature>
<protein>
    <recommendedName>
        <fullName evidence="2">Endonuclease/exonuclease/phosphatase domain-containing protein</fullName>
    </recommendedName>
</protein>
<dbReference type="GO" id="GO:0061343">
    <property type="term" value="P:cell adhesion involved in heart morphogenesis"/>
    <property type="evidence" value="ECO:0007669"/>
    <property type="project" value="TreeGrafter"/>
</dbReference>
<dbReference type="SUPFAM" id="SSF56219">
    <property type="entry name" value="DNase I-like"/>
    <property type="match status" value="1"/>
</dbReference>
<dbReference type="Gene3D" id="3.60.10.10">
    <property type="entry name" value="Endonuclease/exonuclease/phosphatase"/>
    <property type="match status" value="1"/>
</dbReference>
<feature type="chain" id="PRO_5025388754" description="Endonuclease/exonuclease/phosphatase domain-containing protein" evidence="1">
    <location>
        <begin position="37"/>
        <end position="463"/>
    </location>
</feature>
<evidence type="ECO:0000313" key="4">
    <source>
        <dbReference type="Proteomes" id="UP000465112"/>
    </source>
</evidence>
<dbReference type="Proteomes" id="UP000465112">
    <property type="component" value="Chromosome 1"/>
</dbReference>
<reference evidence="3 4" key="1">
    <citation type="submission" date="2019-06" db="EMBL/GenBank/DDBJ databases">
        <title>A chromosome-scale genome assembly of the European perch, Perca fluviatilis.</title>
        <authorList>
            <person name="Roques C."/>
            <person name="Zahm M."/>
            <person name="Cabau C."/>
            <person name="Klopp C."/>
            <person name="Bouchez O."/>
            <person name="Donnadieu C."/>
            <person name="Kuhl H."/>
            <person name="Gislard M."/>
            <person name="Guendouz S."/>
            <person name="Journot L."/>
            <person name="Haffray P."/>
            <person name="Bestin A."/>
            <person name="Morvezen R."/>
            <person name="Feron R."/>
            <person name="Wen M."/>
            <person name="Jouanno E."/>
            <person name="Herpin A."/>
            <person name="Schartl M."/>
            <person name="Postlethwait J."/>
            <person name="Schaerlinger B."/>
            <person name="Chardard D."/>
            <person name="Lecocq T."/>
            <person name="Poncet C."/>
            <person name="Jaffrelo L."/>
            <person name="Lampietro C."/>
            <person name="Guiguen Y."/>
        </authorList>
    </citation>
    <scope>NUCLEOTIDE SEQUENCE [LARGE SCALE GENOMIC DNA]</scope>
    <source>
        <tissue evidence="3">Blood</tissue>
    </source>
</reference>
<dbReference type="InterPro" id="IPR036691">
    <property type="entry name" value="Endo/exonu/phosph_ase_sf"/>
</dbReference>
<dbReference type="GO" id="GO:0003824">
    <property type="term" value="F:catalytic activity"/>
    <property type="evidence" value="ECO:0007669"/>
    <property type="project" value="InterPro"/>
</dbReference>
<dbReference type="AlphaFoldDB" id="A0A6A5FRE0"/>
<name>A0A6A5FRE0_PERFL</name>
<accession>A0A6A5FRE0</accession>
<dbReference type="EMBL" id="VHII01000001">
    <property type="protein sequence ID" value="KAF1394512.1"/>
    <property type="molecule type" value="Genomic_DNA"/>
</dbReference>
<keyword evidence="4" id="KW-1185">Reference proteome</keyword>
<evidence type="ECO:0000259" key="2">
    <source>
        <dbReference type="Pfam" id="PF03372"/>
    </source>
</evidence>
<comment type="caution">
    <text evidence="3">The sequence shown here is derived from an EMBL/GenBank/DDBJ whole genome shotgun (WGS) entry which is preliminary data.</text>
</comment>
<feature type="domain" description="Endonuclease/exonuclease/phosphatase" evidence="2">
    <location>
        <begin position="158"/>
        <end position="357"/>
    </location>
</feature>
<dbReference type="GO" id="GO:0031012">
    <property type="term" value="C:extracellular matrix"/>
    <property type="evidence" value="ECO:0007669"/>
    <property type="project" value="TreeGrafter"/>
</dbReference>
<evidence type="ECO:0000256" key="1">
    <source>
        <dbReference type="SAM" id="SignalP"/>
    </source>
</evidence>
<gene>
    <name evidence="3" type="ORF">PFLUV_G00001090</name>
</gene>
<dbReference type="PANTHER" id="PTHR33395">
    <property type="entry name" value="TRANSCRIPTASE, PUTATIVE-RELATED-RELATED"/>
    <property type="match status" value="1"/>
</dbReference>
<proteinExistence type="predicted"/>
<dbReference type="Pfam" id="PF03372">
    <property type="entry name" value="Exo_endo_phos"/>
    <property type="match status" value="1"/>
</dbReference>
<keyword evidence="1" id="KW-0732">Signal</keyword>
<evidence type="ECO:0000313" key="3">
    <source>
        <dbReference type="EMBL" id="KAF1394512.1"/>
    </source>
</evidence>
<sequence>MVRRTWRERSGCSWPLYVFLFLCSYVLLGAPTTGMATPVQCSQYRDSYKGTCASGCSFNVAPFPLPLFFPSDSIDLVCLSSTMFLCDNFTTISCVLQDSNFGQRSNEPYKKSLKHKFFIVLLLLMSGNVQPNPGPDTPISFNTPADFKERSGLGFFHLNVRSLVPKMDMLRIWAHSTDADVFVLSETWLSNSVSDKVINISGYNVFRSDRPNRGGGVAIYIKNQYQVNVLLSKSIVKQFEFLSLDLEVSKSLNITVVGCYRTPSAVSSALPSLMQLLSDFNSKELVAFGDLNWNWLQPASDDFRAYCDSLNLFQIVDSPTRPNFKNPEKSSLIDVILTNAPHKYSTASIFANDISDHCVVATVRNTKIPKTKPRIIVKRNMKHFSEQEFLNDLSNYDWEKINTSTDIESAWSLFYEGFTNIINKYAPLKKYRVKGRDSVWFSSDLAITLHERNVAWAKARSGL</sequence>
<dbReference type="InterPro" id="IPR005135">
    <property type="entry name" value="Endo/exonuclease/phosphatase"/>
</dbReference>